<proteinExistence type="predicted"/>
<gene>
    <name evidence="1" type="ORF">O1611_g8343</name>
</gene>
<sequence length="138" mass="14890">MIPWGQPAGSWTFPPLNPQPPTQTSRSFGSSSPKQSSTKPTSARQPSQPTGSSMPPLEEESIGSTTTLSINIPAATGLDKTSTAPTEEQDIITTTATNLTKRVFRVAESQVSLRLMHWVHRVAFPCSNIQRIQSASAR</sequence>
<accession>A0ACC2JD29</accession>
<evidence type="ECO:0000313" key="1">
    <source>
        <dbReference type="EMBL" id="KAJ8125296.1"/>
    </source>
</evidence>
<dbReference type="Proteomes" id="UP001153332">
    <property type="component" value="Unassembled WGS sequence"/>
</dbReference>
<dbReference type="EMBL" id="JAPUUL010002449">
    <property type="protein sequence ID" value="KAJ8125296.1"/>
    <property type="molecule type" value="Genomic_DNA"/>
</dbReference>
<keyword evidence="2" id="KW-1185">Reference proteome</keyword>
<evidence type="ECO:0000313" key="2">
    <source>
        <dbReference type="Proteomes" id="UP001153332"/>
    </source>
</evidence>
<protein>
    <submittedName>
        <fullName evidence="1">Uncharacterized protein</fullName>
    </submittedName>
</protein>
<name>A0ACC2JD29_9PEZI</name>
<reference evidence="1" key="1">
    <citation type="submission" date="2022-12" db="EMBL/GenBank/DDBJ databases">
        <title>Genome Sequence of Lasiodiplodia mahajangana.</title>
        <authorList>
            <person name="Buettner E."/>
        </authorList>
    </citation>
    <scope>NUCLEOTIDE SEQUENCE</scope>
    <source>
        <strain evidence="1">VT137</strain>
    </source>
</reference>
<comment type="caution">
    <text evidence="1">The sequence shown here is derived from an EMBL/GenBank/DDBJ whole genome shotgun (WGS) entry which is preliminary data.</text>
</comment>
<organism evidence="1 2">
    <name type="scientific">Lasiodiplodia mahajangana</name>
    <dbReference type="NCBI Taxonomy" id="1108764"/>
    <lineage>
        <taxon>Eukaryota</taxon>
        <taxon>Fungi</taxon>
        <taxon>Dikarya</taxon>
        <taxon>Ascomycota</taxon>
        <taxon>Pezizomycotina</taxon>
        <taxon>Dothideomycetes</taxon>
        <taxon>Dothideomycetes incertae sedis</taxon>
        <taxon>Botryosphaeriales</taxon>
        <taxon>Botryosphaeriaceae</taxon>
        <taxon>Lasiodiplodia</taxon>
    </lineage>
</organism>